<feature type="compositionally biased region" description="Low complexity" evidence="11">
    <location>
        <begin position="493"/>
        <end position="505"/>
    </location>
</feature>
<evidence type="ECO:0000256" key="1">
    <source>
        <dbReference type="ARBA" id="ARBA00004125"/>
    </source>
</evidence>
<dbReference type="EMBL" id="SKBQ01000124">
    <property type="protein sequence ID" value="TPX17994.1"/>
    <property type="molecule type" value="Genomic_DNA"/>
</dbReference>
<dbReference type="Proteomes" id="UP000319257">
    <property type="component" value="Unassembled WGS sequence"/>
</dbReference>
<evidence type="ECO:0000259" key="14">
    <source>
        <dbReference type="PROSITE" id="PS50222"/>
    </source>
</evidence>
<dbReference type="SUPFAM" id="SSF46934">
    <property type="entry name" value="UBA-like"/>
    <property type="match status" value="1"/>
</dbReference>
<keyword evidence="16" id="KW-1185">Reference proteome</keyword>
<keyword evidence="7" id="KW-0175">Coiled coil</keyword>
<dbReference type="GO" id="GO:0005886">
    <property type="term" value="C:plasma membrane"/>
    <property type="evidence" value="ECO:0007669"/>
    <property type="project" value="UniProtKB-SubCell"/>
</dbReference>
<dbReference type="Gene3D" id="1.10.287.1490">
    <property type="match status" value="1"/>
</dbReference>
<keyword evidence="8" id="KW-0009">Actin-binding</keyword>
<feature type="compositionally biased region" description="Polar residues" evidence="11">
    <location>
        <begin position="866"/>
        <end position="886"/>
    </location>
</feature>
<feature type="compositionally biased region" description="Acidic residues" evidence="11">
    <location>
        <begin position="1084"/>
        <end position="1093"/>
    </location>
</feature>
<protein>
    <recommendedName>
        <fullName evidence="17">UBA/TS-N domain-containing protein</fullName>
    </recommendedName>
</protein>
<feature type="domain" description="EF-hand" evidence="14">
    <location>
        <begin position="295"/>
        <end position="330"/>
    </location>
</feature>
<feature type="region of interest" description="Disordered" evidence="11">
    <location>
        <begin position="239"/>
        <end position="289"/>
    </location>
</feature>
<feature type="compositionally biased region" description="Low complexity" evidence="11">
    <location>
        <begin position="1214"/>
        <end position="1230"/>
    </location>
</feature>
<dbReference type="InterPro" id="IPR011992">
    <property type="entry name" value="EF-hand-dom_pair"/>
</dbReference>
<feature type="domain" description="EH" evidence="13">
    <location>
        <begin position="296"/>
        <end position="389"/>
    </location>
</feature>
<feature type="compositionally biased region" description="Low complexity" evidence="11">
    <location>
        <begin position="1163"/>
        <end position="1175"/>
    </location>
</feature>
<dbReference type="Gene3D" id="1.10.238.10">
    <property type="entry name" value="EF-hand"/>
    <property type="match status" value="3"/>
</dbReference>
<dbReference type="PROSITE" id="PS50031">
    <property type="entry name" value="EH"/>
    <property type="match status" value="3"/>
</dbReference>
<evidence type="ECO:0000256" key="7">
    <source>
        <dbReference type="ARBA" id="ARBA00023054"/>
    </source>
</evidence>
<keyword evidence="6" id="KW-0967">Endosome</keyword>
<feature type="domain" description="EH" evidence="13">
    <location>
        <begin position="20"/>
        <end position="96"/>
    </location>
</feature>
<feature type="compositionally biased region" description="Low complexity" evidence="11">
    <location>
        <begin position="952"/>
        <end position="971"/>
    </location>
</feature>
<dbReference type="InterPro" id="IPR000261">
    <property type="entry name" value="EH_dom"/>
</dbReference>
<sequence length="1282" mass="133778">MASESAADSGAPNLNLTPDEKRVYGQLFRQADTDNVGVVTGEIAVKFFDKTRLDSRILGEIWQIADKENRGFLTPAGFGIVLRLIGHAQGGREPTPELALQPAPIPRFDGFTPAPAPLSAQTTGSGAPGPIQAQGTGGLIRIPPLTPEKVAQYNGLFERQTLGPGNLLPGDQAKSIFEKSGLPNEILGRIWQLADTEQRGGLVMTEFVIAMHLLTSMKTGTLRALPNILPAALYEAATRRAPPGGPRQQSPTHTGPPVPAIPRQLSGQAQMRTGSPLGRPPLGPQSTGEWLVTPAEKARCDQLFEELDKSKKGFISGEEAVPFLSQSGLPEDALAQIWDLADFKSEGRLNRDTFAVAMYLIRQQRNKRDGPVPLPASLPPNLIPPTMRSQVRPPTATASAFEPPAQPPPVPAPQPKSALDDLFGLDSAPLSPTLPAQTAMATGGSTGAVDPFAGGPSSPAKASPSTSTFKPFVPSSSFGRTLTSHATGDSTGSAPAASKPAPQSAFGQDDLLGDDGGDASKSLNNDSTELANLSNQIGSLSKHMQEVQTQRASTQNELNQTTQQKKNFEQRLSQLRALYEKEAKDVRVLEEQLNTARSETRKIQAEMMTLDGTYQDLQTQHAQVSAALQADQQENANLKERIRTVNAEIAQIKPQIEKLKSEARQQKGLVAINKKQLSTNEAERDRLKQEAEDLTKSNEELSRQVSAGSSSNTPAPVTSPALSASSGNNPFFRRTGSTDIMGAFASPPAKAFNDKSFDDVFGPSPPAASQGSTSPVASFKPQHTGASTASAGSFATPATGGTPTVSRQATLHAEQPPPPPASRQMSSSFLPFADTSESLTSSRQVSPPGSRVGPIENTPLPLEPTATGQSAASASLSATNEPTTKPSGAEETQLASAVTKDEPKASPFGHAHTDSVGDPFAVADQAKAKQDFESAFASFKSSRGKPEEPSSSKDAAPAAPPFAAFNTEFPPISELERDDESDSDSDKGGFDDDFAPASPKGAEKKAESPTLTKATVADEAETPAPSAEGPGAQTAATSDKPVAPPAVTAASTAPASHPDVHDPFGAASDAPAAKKPETTKAPFDDLDDDFEGLEDAKEGSADDDFANISRSGLDDFNPVFDSSPPPSRIHKTDTGLTSTSGAFGTDSGFDFGNLGASTASVTAPSAQNGAAAGPAAGAGGKAPTPPDAQDWDAIFASLDEPGTTAAAPADEHPAAAAAAPAAAAAAANRPALDRTATVESEHDDPILKNLTSMGYSRSESLSALEKYDYNLERAANYLASQS</sequence>
<evidence type="ECO:0000313" key="16">
    <source>
        <dbReference type="Proteomes" id="UP000319257"/>
    </source>
</evidence>
<dbReference type="GO" id="GO:0016197">
    <property type="term" value="P:endosomal transport"/>
    <property type="evidence" value="ECO:0007669"/>
    <property type="project" value="TreeGrafter"/>
</dbReference>
<dbReference type="Pfam" id="PF12763">
    <property type="entry name" value="EH"/>
    <property type="match status" value="3"/>
</dbReference>
<feature type="compositionally biased region" description="Low complexity" evidence="11">
    <location>
        <begin position="1045"/>
        <end position="1056"/>
    </location>
</feature>
<feature type="compositionally biased region" description="Polar residues" evidence="11">
    <location>
        <begin position="703"/>
        <end position="729"/>
    </location>
</feature>
<feature type="compositionally biased region" description="Polar residues" evidence="11">
    <location>
        <begin position="474"/>
        <end position="492"/>
    </location>
</feature>
<feature type="compositionally biased region" description="Low complexity" evidence="11">
    <location>
        <begin position="784"/>
        <end position="804"/>
    </location>
</feature>
<reference evidence="15 16" key="1">
    <citation type="submission" date="2019-06" db="EMBL/GenBank/DDBJ databases">
        <title>Draft genome sequence of the filamentous fungus Phialemoniopsis curvata isolated from diesel fuel.</title>
        <authorList>
            <person name="Varaljay V.A."/>
            <person name="Lyon W.J."/>
            <person name="Crouch A.L."/>
            <person name="Drake C.E."/>
            <person name="Hollomon J.M."/>
            <person name="Nadeau L.J."/>
            <person name="Nunn H.S."/>
            <person name="Stevenson B.S."/>
            <person name="Bojanowski C.L."/>
            <person name="Crookes-Goodson W.J."/>
        </authorList>
    </citation>
    <scope>NUCLEOTIDE SEQUENCE [LARGE SCALE GENOMIC DNA]</scope>
    <source>
        <strain evidence="15 16">D216</strain>
    </source>
</reference>
<comment type="function">
    <text evidence="10">Component of the PAN1 actin cytoskeleton-regulatory complex required for the internalization of endosomes during actin-coupled endocytosis. The complex links the site of endocytosis to the cell membrane-associated actin cytoskeleton. Mediates uptake of external molecules and vacuolar degradation of plasma membrane proteins. Plays a role in the proper organization of the cell membrane-associated actin cytoskeleton and promotes its destabilization.</text>
</comment>
<dbReference type="SMART" id="SM00165">
    <property type="entry name" value="UBA"/>
    <property type="match status" value="1"/>
</dbReference>
<dbReference type="PROSITE" id="PS50222">
    <property type="entry name" value="EF_HAND_2"/>
    <property type="match status" value="1"/>
</dbReference>
<gene>
    <name evidence="15" type="ORF">E0L32_011905</name>
</gene>
<dbReference type="RefSeq" id="XP_030999705.1">
    <property type="nucleotide sequence ID" value="XM_031134686.1"/>
</dbReference>
<dbReference type="GO" id="GO:0006897">
    <property type="term" value="P:endocytosis"/>
    <property type="evidence" value="ECO:0007669"/>
    <property type="project" value="UniProtKB-KW"/>
</dbReference>
<dbReference type="CDD" id="cd00052">
    <property type="entry name" value="EH"/>
    <property type="match status" value="3"/>
</dbReference>
<dbReference type="SMART" id="SM00027">
    <property type="entry name" value="EH"/>
    <property type="match status" value="3"/>
</dbReference>
<dbReference type="GO" id="GO:0030479">
    <property type="term" value="C:actin cortical patch"/>
    <property type="evidence" value="ECO:0007669"/>
    <property type="project" value="UniProtKB-SubCell"/>
</dbReference>
<evidence type="ECO:0000256" key="2">
    <source>
        <dbReference type="ARBA" id="ARBA00004134"/>
    </source>
</evidence>
<evidence type="ECO:0000259" key="12">
    <source>
        <dbReference type="PROSITE" id="PS50030"/>
    </source>
</evidence>
<dbReference type="OrthoDB" id="524326at2759"/>
<dbReference type="PROSITE" id="PS50030">
    <property type="entry name" value="UBA"/>
    <property type="match status" value="1"/>
</dbReference>
<feature type="compositionally biased region" description="Pro residues" evidence="11">
    <location>
        <begin position="404"/>
        <end position="414"/>
    </location>
</feature>
<evidence type="ECO:0000256" key="3">
    <source>
        <dbReference type="ARBA" id="ARBA00004413"/>
    </source>
</evidence>
<feature type="compositionally biased region" description="Basic and acidic residues" evidence="11">
    <location>
        <begin position="681"/>
        <end position="702"/>
    </location>
</feature>
<comment type="caution">
    <text evidence="15">The sequence shown here is derived from an EMBL/GenBank/DDBJ whole genome shotgun (WGS) entry which is preliminary data.</text>
</comment>
<dbReference type="InterPro" id="IPR015940">
    <property type="entry name" value="UBA"/>
</dbReference>
<accession>A0A507BGT4</accession>
<dbReference type="GO" id="GO:0005509">
    <property type="term" value="F:calcium ion binding"/>
    <property type="evidence" value="ECO:0007669"/>
    <property type="project" value="InterPro"/>
</dbReference>
<dbReference type="GO" id="GO:0010008">
    <property type="term" value="C:endosome membrane"/>
    <property type="evidence" value="ECO:0007669"/>
    <property type="project" value="UniProtKB-SubCell"/>
</dbReference>
<feature type="compositionally biased region" description="Low complexity" evidence="11">
    <location>
        <begin position="451"/>
        <end position="469"/>
    </location>
</feature>
<feature type="region of interest" description="Disordered" evidence="11">
    <location>
        <begin position="755"/>
        <end position="1245"/>
    </location>
</feature>
<evidence type="ECO:0000256" key="4">
    <source>
        <dbReference type="ARBA" id="ARBA00011159"/>
    </source>
</evidence>
<keyword evidence="9" id="KW-0206">Cytoskeleton</keyword>
<dbReference type="GeneID" id="41979352"/>
<evidence type="ECO:0000259" key="13">
    <source>
        <dbReference type="PROSITE" id="PS50031"/>
    </source>
</evidence>
<keyword evidence="9" id="KW-0963">Cytoplasm</keyword>
<evidence type="ECO:0000313" key="15">
    <source>
        <dbReference type="EMBL" id="TPX17994.1"/>
    </source>
</evidence>
<feature type="domain" description="UBA" evidence="12">
    <location>
        <begin position="1241"/>
        <end position="1281"/>
    </location>
</feature>
<feature type="compositionally biased region" description="Polar residues" evidence="11">
    <location>
        <begin position="767"/>
        <end position="776"/>
    </location>
</feature>
<feature type="compositionally biased region" description="Polar residues" evidence="11">
    <location>
        <begin position="546"/>
        <end position="565"/>
    </location>
</feature>
<feature type="region of interest" description="Disordered" evidence="11">
    <location>
        <begin position="677"/>
        <end position="734"/>
    </location>
</feature>
<evidence type="ECO:0008006" key="17">
    <source>
        <dbReference type="Google" id="ProtNLM"/>
    </source>
</evidence>
<dbReference type="SUPFAM" id="SSF47473">
    <property type="entry name" value="EF-hand"/>
    <property type="match status" value="3"/>
</dbReference>
<dbReference type="Pfam" id="PF00627">
    <property type="entry name" value="UBA"/>
    <property type="match status" value="1"/>
</dbReference>
<feature type="domain" description="EH" evidence="13">
    <location>
        <begin position="149"/>
        <end position="240"/>
    </location>
</feature>
<dbReference type="STRING" id="1093900.A0A507BGT4"/>
<evidence type="ECO:0000256" key="11">
    <source>
        <dbReference type="SAM" id="MobiDB-lite"/>
    </source>
</evidence>
<comment type="subunit">
    <text evidence="4">Component of the PAN1 actin cytoskeleton-regulatory complex.</text>
</comment>
<comment type="subcellular location">
    <subcellularLocation>
        <location evidence="3">Cell membrane</location>
        <topology evidence="3">Peripheral membrane protein</topology>
        <orientation evidence="3">Cytoplasmic side</orientation>
    </subcellularLocation>
    <subcellularLocation>
        <location evidence="2">Cytoplasm</location>
        <location evidence="2">Cytoskeleton</location>
        <location evidence="2">Actin patch</location>
    </subcellularLocation>
    <subcellularLocation>
        <location evidence="1">Endosome membrane</location>
        <topology evidence="1">Peripheral membrane protein</topology>
        <orientation evidence="1">Cytoplasmic side</orientation>
    </subcellularLocation>
</comment>
<dbReference type="GO" id="GO:0003779">
    <property type="term" value="F:actin binding"/>
    <property type="evidence" value="ECO:0007669"/>
    <property type="project" value="UniProtKB-KW"/>
</dbReference>
<organism evidence="15 16">
    <name type="scientific">Thyridium curvatum</name>
    <dbReference type="NCBI Taxonomy" id="1093900"/>
    <lineage>
        <taxon>Eukaryota</taxon>
        <taxon>Fungi</taxon>
        <taxon>Dikarya</taxon>
        <taxon>Ascomycota</taxon>
        <taxon>Pezizomycotina</taxon>
        <taxon>Sordariomycetes</taxon>
        <taxon>Sordariomycetidae</taxon>
        <taxon>Thyridiales</taxon>
        <taxon>Thyridiaceae</taxon>
        <taxon>Thyridium</taxon>
    </lineage>
</organism>
<feature type="compositionally biased region" description="Polar residues" evidence="11">
    <location>
        <begin position="823"/>
        <end position="847"/>
    </location>
</feature>
<dbReference type="InterPro" id="IPR002048">
    <property type="entry name" value="EF_hand_dom"/>
</dbReference>
<dbReference type="Gene3D" id="1.10.8.10">
    <property type="entry name" value="DNA helicase RuvA subunit, C-terminal domain"/>
    <property type="match status" value="1"/>
</dbReference>
<feature type="region of interest" description="Disordered" evidence="11">
    <location>
        <begin position="542"/>
        <end position="565"/>
    </location>
</feature>
<feature type="region of interest" description="Disordered" evidence="11">
    <location>
        <begin position="367"/>
        <end position="526"/>
    </location>
</feature>
<proteinExistence type="predicted"/>
<name>A0A507BGT4_9PEZI</name>
<evidence type="ECO:0000256" key="9">
    <source>
        <dbReference type="ARBA" id="ARBA00023212"/>
    </source>
</evidence>
<dbReference type="InParanoid" id="A0A507BGT4"/>
<dbReference type="PANTHER" id="PTHR11216:SF170">
    <property type="entry name" value="DYNAMIN ASSOCIATED PROTEIN 160, ISOFORM D"/>
    <property type="match status" value="1"/>
</dbReference>
<keyword evidence="5" id="KW-0254">Endocytosis</keyword>
<evidence type="ECO:0000256" key="8">
    <source>
        <dbReference type="ARBA" id="ARBA00023203"/>
    </source>
</evidence>
<feature type="compositionally biased region" description="Pro residues" evidence="11">
    <location>
        <begin position="372"/>
        <end position="383"/>
    </location>
</feature>
<dbReference type="FunCoup" id="A0A507BGT4">
    <property type="interactions" value="280"/>
</dbReference>
<evidence type="ECO:0000256" key="6">
    <source>
        <dbReference type="ARBA" id="ARBA00022753"/>
    </source>
</evidence>
<evidence type="ECO:0000256" key="10">
    <source>
        <dbReference type="ARBA" id="ARBA00025194"/>
    </source>
</evidence>
<dbReference type="InterPro" id="IPR009060">
    <property type="entry name" value="UBA-like_sf"/>
</dbReference>
<evidence type="ECO:0000256" key="5">
    <source>
        <dbReference type="ARBA" id="ARBA00022583"/>
    </source>
</evidence>
<dbReference type="PANTHER" id="PTHR11216">
    <property type="entry name" value="EH DOMAIN"/>
    <property type="match status" value="1"/>
</dbReference>